<evidence type="ECO:0000256" key="7">
    <source>
        <dbReference type="ARBA" id="ARBA00022723"/>
    </source>
</evidence>
<evidence type="ECO:0000256" key="8">
    <source>
        <dbReference type="ARBA" id="ARBA00022857"/>
    </source>
</evidence>
<dbReference type="InParanoid" id="C8XE22"/>
<reference evidence="18" key="1">
    <citation type="submission" date="2009-09" db="EMBL/GenBank/DDBJ databases">
        <title>The complete genome of Nakamurella multipartita DSM 44233.</title>
        <authorList>
            <consortium name="US DOE Joint Genome Institute (JGI-PGF)"/>
            <person name="Lucas S."/>
            <person name="Copeland A."/>
            <person name="Lapidus A."/>
            <person name="Glavina del Rio T."/>
            <person name="Dalin E."/>
            <person name="Tice H."/>
            <person name="Bruce D."/>
            <person name="Goodwin L."/>
            <person name="Pitluck S."/>
            <person name="Kyrpides N."/>
            <person name="Mavromatis K."/>
            <person name="Ivanova N."/>
            <person name="Ovchinnikova G."/>
            <person name="Sims D."/>
            <person name="Meincke L."/>
            <person name="Brettin T."/>
            <person name="Detter J.C."/>
            <person name="Han C."/>
            <person name="Larimer F."/>
            <person name="Land M."/>
            <person name="Hauser L."/>
            <person name="Markowitz V."/>
            <person name="Cheng J.-F."/>
            <person name="Hugenholtz P."/>
            <person name="Woyke T."/>
            <person name="Wu D."/>
            <person name="Klenk H.-P."/>
            <person name="Eisen J.A."/>
        </authorList>
    </citation>
    <scope>NUCLEOTIDE SEQUENCE [LARGE SCALE GENOMIC DNA]</scope>
    <source>
        <strain evidence="18">ATCC 700099 / DSM 44233 / CIP 104796 / JCM 9543 / NBRC 105858 / Y-104</strain>
    </source>
</reference>
<comment type="catalytic activity">
    <reaction evidence="12">
        <text>2 nitric oxide + NADH + 2 O2 = 2 nitrate + NAD(+) + H(+)</text>
        <dbReference type="Rhea" id="RHEA:19469"/>
        <dbReference type="ChEBI" id="CHEBI:15378"/>
        <dbReference type="ChEBI" id="CHEBI:15379"/>
        <dbReference type="ChEBI" id="CHEBI:16480"/>
        <dbReference type="ChEBI" id="CHEBI:17632"/>
        <dbReference type="ChEBI" id="CHEBI:57540"/>
        <dbReference type="ChEBI" id="CHEBI:57945"/>
        <dbReference type="EC" id="1.14.12.17"/>
    </reaction>
</comment>
<dbReference type="GO" id="GO:0071500">
    <property type="term" value="P:cellular response to nitrosative stress"/>
    <property type="evidence" value="ECO:0007669"/>
    <property type="project" value="TreeGrafter"/>
</dbReference>
<keyword evidence="5 14" id="KW-0561">Oxygen transport</keyword>
<dbReference type="HOGENOM" id="CLU_003827_12_0_11"/>
<dbReference type="PROSITE" id="PS01033">
    <property type="entry name" value="GLOBIN"/>
    <property type="match status" value="1"/>
</dbReference>
<keyword evidence="10" id="KW-0411">Iron-sulfur</keyword>
<dbReference type="STRING" id="479431.Namu_3397"/>
<dbReference type="Pfam" id="PF00970">
    <property type="entry name" value="FAD_binding_6"/>
    <property type="match status" value="1"/>
</dbReference>
<name>C8XE22_NAKMY</name>
<dbReference type="InterPro" id="IPR039261">
    <property type="entry name" value="FNR_nucleotide-bd"/>
</dbReference>
<dbReference type="PRINTS" id="PR00406">
    <property type="entry name" value="CYTB5RDTASE"/>
</dbReference>
<keyword evidence="11" id="KW-0520">NAD</keyword>
<dbReference type="EMBL" id="CP001737">
    <property type="protein sequence ID" value="ACV79725.1"/>
    <property type="molecule type" value="Genomic_DNA"/>
</dbReference>
<dbReference type="InterPro" id="IPR012292">
    <property type="entry name" value="Globin/Proto"/>
</dbReference>
<proteinExistence type="inferred from homology"/>
<dbReference type="SUPFAM" id="SSF46458">
    <property type="entry name" value="Globin-like"/>
    <property type="match status" value="1"/>
</dbReference>
<dbReference type="KEGG" id="nml:Namu_3397"/>
<keyword evidence="4 14" id="KW-0349">Heme</keyword>
<dbReference type="PANTHER" id="PTHR43396">
    <property type="entry name" value="FLAVOHEMOPROTEIN"/>
    <property type="match status" value="1"/>
</dbReference>
<dbReference type="SUPFAM" id="SSF63380">
    <property type="entry name" value="Riboflavin synthase domain-like"/>
    <property type="match status" value="1"/>
</dbReference>
<dbReference type="InterPro" id="IPR001433">
    <property type="entry name" value="OxRdtase_FAD/NAD-bd"/>
</dbReference>
<keyword evidence="8" id="KW-0521">NADP</keyword>
<evidence type="ECO:0000256" key="3">
    <source>
        <dbReference type="ARBA" id="ARBA00012229"/>
    </source>
</evidence>
<keyword evidence="18" id="KW-1185">Reference proteome</keyword>
<sequence>MVKATAAVVAANAEAITAVFYPNMFAAHPELLRVFNKGNQASGEQSQALAASVVAFAVSLIDPDAPSFDHVKTRIAYKHVSLGITPEQYLIVGKFLIGAVAEVLGDAVTPEIAAAWTEVYWLFAVILIAEEAKLYQQAGVDPTRPLRPYRIARRIEETQDVVSLVLEPADGGPLPTMQPGQYVSVFVDLPDGSRQPRQYTVSSTAFGTRLQITVSRVKGVDGAPDGQVSAYLNDQAKVGDVLDISAPAGDFVIGDEDSPLLLASAGAGITTVLPIVEHLARTQPERQVIIAHADRTAGDHALRETVLHVARHIDNFSAYTWYEQVDPDDTGAQVGYMDLSTLDLPADLQVFTCGPLPFMRHVRSTLLARGVAPENIRYEVFGPDLWGPTLERAAG</sequence>
<feature type="domain" description="Globin" evidence="15">
    <location>
        <begin position="1"/>
        <end position="132"/>
    </location>
</feature>
<evidence type="ECO:0000313" key="17">
    <source>
        <dbReference type="EMBL" id="ACV79725.1"/>
    </source>
</evidence>
<comment type="cofactor">
    <cofactor evidence="1">
        <name>heme b</name>
        <dbReference type="ChEBI" id="CHEBI:60344"/>
    </cofactor>
</comment>
<reference evidence="17 18" key="2">
    <citation type="journal article" date="2010" name="Stand. Genomic Sci.">
        <title>Complete genome sequence of Nakamurella multipartita type strain (Y-104).</title>
        <authorList>
            <person name="Tice H."/>
            <person name="Mayilraj S."/>
            <person name="Sims D."/>
            <person name="Lapidus A."/>
            <person name="Nolan M."/>
            <person name="Lucas S."/>
            <person name="Glavina Del Rio T."/>
            <person name="Copeland A."/>
            <person name="Cheng J.F."/>
            <person name="Meincke L."/>
            <person name="Bruce D."/>
            <person name="Goodwin L."/>
            <person name="Pitluck S."/>
            <person name="Ivanova N."/>
            <person name="Mavromatis K."/>
            <person name="Ovchinnikova G."/>
            <person name="Pati A."/>
            <person name="Chen A."/>
            <person name="Palaniappan K."/>
            <person name="Land M."/>
            <person name="Hauser L."/>
            <person name="Chang Y.J."/>
            <person name="Jeffries C.D."/>
            <person name="Detter J.C."/>
            <person name="Brettin T."/>
            <person name="Rohde M."/>
            <person name="Goker M."/>
            <person name="Bristow J."/>
            <person name="Eisen J.A."/>
            <person name="Markowitz V."/>
            <person name="Hugenholtz P."/>
            <person name="Kyrpides N.C."/>
            <person name="Klenk H.P."/>
            <person name="Chen F."/>
        </authorList>
    </citation>
    <scope>NUCLEOTIDE SEQUENCE [LARGE SCALE GENOMIC DNA]</scope>
    <source>
        <strain evidence="18">ATCC 700099 / DSM 44233 / CIP 104796 / JCM 9543 / NBRC 105858 / Y-104</strain>
    </source>
</reference>
<dbReference type="PANTHER" id="PTHR43396:SF3">
    <property type="entry name" value="FLAVOHEMOPROTEIN"/>
    <property type="match status" value="1"/>
</dbReference>
<dbReference type="eggNOG" id="COG1017">
    <property type="taxonomic scope" value="Bacteria"/>
</dbReference>
<dbReference type="GO" id="GO:0008941">
    <property type="term" value="F:nitric oxide dioxygenase NAD(P)H activity"/>
    <property type="evidence" value="ECO:0007669"/>
    <property type="project" value="UniProtKB-EC"/>
</dbReference>
<dbReference type="EC" id="1.14.12.17" evidence="3"/>
<dbReference type="Gene3D" id="3.40.50.80">
    <property type="entry name" value="Nucleotide-binding domain of ferredoxin-NADP reductase (FNR) module"/>
    <property type="match status" value="1"/>
</dbReference>
<dbReference type="GO" id="GO:0051537">
    <property type="term" value="F:2 iron, 2 sulfur cluster binding"/>
    <property type="evidence" value="ECO:0007669"/>
    <property type="project" value="UniProtKB-KW"/>
</dbReference>
<dbReference type="Proteomes" id="UP000002218">
    <property type="component" value="Chromosome"/>
</dbReference>
<evidence type="ECO:0000256" key="9">
    <source>
        <dbReference type="ARBA" id="ARBA00023004"/>
    </source>
</evidence>
<evidence type="ECO:0000256" key="1">
    <source>
        <dbReference type="ARBA" id="ARBA00001970"/>
    </source>
</evidence>
<comment type="catalytic activity">
    <reaction evidence="13">
        <text>2 nitric oxide + NADPH + 2 O2 = 2 nitrate + NADP(+) + H(+)</text>
        <dbReference type="Rhea" id="RHEA:19465"/>
        <dbReference type="ChEBI" id="CHEBI:15378"/>
        <dbReference type="ChEBI" id="CHEBI:15379"/>
        <dbReference type="ChEBI" id="CHEBI:16480"/>
        <dbReference type="ChEBI" id="CHEBI:17632"/>
        <dbReference type="ChEBI" id="CHEBI:57783"/>
        <dbReference type="ChEBI" id="CHEBI:58349"/>
        <dbReference type="EC" id="1.14.12.17"/>
    </reaction>
</comment>
<dbReference type="Gene3D" id="2.40.30.10">
    <property type="entry name" value="Translation factors"/>
    <property type="match status" value="1"/>
</dbReference>
<dbReference type="GO" id="GO:0005344">
    <property type="term" value="F:oxygen carrier activity"/>
    <property type="evidence" value="ECO:0007669"/>
    <property type="project" value="UniProtKB-KW"/>
</dbReference>
<dbReference type="InterPro" id="IPR017927">
    <property type="entry name" value="FAD-bd_FR_type"/>
</dbReference>
<evidence type="ECO:0000256" key="2">
    <source>
        <dbReference type="ARBA" id="ARBA00006401"/>
    </source>
</evidence>
<keyword evidence="14" id="KW-0813">Transport</keyword>
<protein>
    <recommendedName>
        <fullName evidence="3">nitric oxide dioxygenase</fullName>
        <ecNumber evidence="3">1.14.12.17</ecNumber>
    </recommendedName>
</protein>
<dbReference type="AlphaFoldDB" id="C8XE22"/>
<dbReference type="GO" id="GO:0071949">
    <property type="term" value="F:FAD binding"/>
    <property type="evidence" value="ECO:0007669"/>
    <property type="project" value="TreeGrafter"/>
</dbReference>
<evidence type="ECO:0000256" key="13">
    <source>
        <dbReference type="ARBA" id="ARBA00049433"/>
    </source>
</evidence>
<evidence type="ECO:0000256" key="14">
    <source>
        <dbReference type="RuleBase" id="RU000356"/>
    </source>
</evidence>
<dbReference type="Gene3D" id="1.10.490.10">
    <property type="entry name" value="Globins"/>
    <property type="match status" value="1"/>
</dbReference>
<organism evidence="17 18">
    <name type="scientific">Nakamurella multipartita (strain ATCC 700099 / DSM 44233 / CIP 104796 / JCM 9543 / NBRC 105858 / Y-104)</name>
    <name type="common">Microsphaera multipartita</name>
    <dbReference type="NCBI Taxonomy" id="479431"/>
    <lineage>
        <taxon>Bacteria</taxon>
        <taxon>Bacillati</taxon>
        <taxon>Actinomycetota</taxon>
        <taxon>Actinomycetes</taxon>
        <taxon>Nakamurellales</taxon>
        <taxon>Nakamurellaceae</taxon>
        <taxon>Nakamurella</taxon>
    </lineage>
</organism>
<evidence type="ECO:0000256" key="11">
    <source>
        <dbReference type="ARBA" id="ARBA00023027"/>
    </source>
</evidence>
<evidence type="ECO:0000256" key="12">
    <source>
        <dbReference type="ARBA" id="ARBA00048649"/>
    </source>
</evidence>
<dbReference type="InterPro" id="IPR017938">
    <property type="entry name" value="Riboflavin_synthase-like_b-brl"/>
</dbReference>
<dbReference type="InterPro" id="IPR008333">
    <property type="entry name" value="Cbr1-like_FAD-bd_dom"/>
</dbReference>
<evidence type="ECO:0000313" key="18">
    <source>
        <dbReference type="Proteomes" id="UP000002218"/>
    </source>
</evidence>
<evidence type="ECO:0000259" key="15">
    <source>
        <dbReference type="PROSITE" id="PS01033"/>
    </source>
</evidence>
<dbReference type="Pfam" id="PF00175">
    <property type="entry name" value="NAD_binding_1"/>
    <property type="match status" value="1"/>
</dbReference>
<dbReference type="InterPro" id="IPR000971">
    <property type="entry name" value="Globin"/>
</dbReference>
<dbReference type="GO" id="GO:0019825">
    <property type="term" value="F:oxygen binding"/>
    <property type="evidence" value="ECO:0007669"/>
    <property type="project" value="InterPro"/>
</dbReference>
<keyword evidence="6" id="KW-0001">2Fe-2S</keyword>
<evidence type="ECO:0000256" key="4">
    <source>
        <dbReference type="ARBA" id="ARBA00022617"/>
    </source>
</evidence>
<dbReference type="GO" id="GO:0020037">
    <property type="term" value="F:heme binding"/>
    <property type="evidence" value="ECO:0007669"/>
    <property type="project" value="InterPro"/>
</dbReference>
<comment type="similarity">
    <text evidence="14">Belongs to the globin family.</text>
</comment>
<dbReference type="CDD" id="cd06184">
    <property type="entry name" value="flavohem_like_fad_nad_binding"/>
    <property type="match status" value="1"/>
</dbReference>
<comment type="similarity">
    <text evidence="2">In the C-terminal section; belongs to the flavoprotein pyridine nucleotide cytochrome reductase family.</text>
</comment>
<dbReference type="GO" id="GO:0046210">
    <property type="term" value="P:nitric oxide catabolic process"/>
    <property type="evidence" value="ECO:0007669"/>
    <property type="project" value="TreeGrafter"/>
</dbReference>
<gene>
    <name evidence="17" type="ordered locus">Namu_3397</name>
</gene>
<dbReference type="GO" id="GO:0046872">
    <property type="term" value="F:metal ion binding"/>
    <property type="evidence" value="ECO:0007669"/>
    <property type="project" value="UniProtKB-KW"/>
</dbReference>
<evidence type="ECO:0000256" key="10">
    <source>
        <dbReference type="ARBA" id="ARBA00023014"/>
    </source>
</evidence>
<dbReference type="eggNOG" id="COG1018">
    <property type="taxonomic scope" value="Bacteria"/>
</dbReference>
<evidence type="ECO:0000256" key="6">
    <source>
        <dbReference type="ARBA" id="ARBA00022714"/>
    </source>
</evidence>
<dbReference type="SUPFAM" id="SSF52343">
    <property type="entry name" value="Ferredoxin reductase-like, C-terminal NADP-linked domain"/>
    <property type="match status" value="1"/>
</dbReference>
<evidence type="ECO:0000259" key="16">
    <source>
        <dbReference type="PROSITE" id="PS51384"/>
    </source>
</evidence>
<keyword evidence="7" id="KW-0479">Metal-binding</keyword>
<accession>C8XE22</accession>
<dbReference type="PROSITE" id="PS51384">
    <property type="entry name" value="FAD_FR"/>
    <property type="match status" value="1"/>
</dbReference>
<keyword evidence="9" id="KW-0408">Iron</keyword>
<dbReference type="InterPro" id="IPR009050">
    <property type="entry name" value="Globin-like_sf"/>
</dbReference>
<evidence type="ECO:0000256" key="5">
    <source>
        <dbReference type="ARBA" id="ARBA00022621"/>
    </source>
</evidence>
<dbReference type="RefSeq" id="WP_015748591.1">
    <property type="nucleotide sequence ID" value="NC_013235.1"/>
</dbReference>
<feature type="domain" description="FAD-binding FR-type" evidence="16">
    <location>
        <begin position="144"/>
        <end position="254"/>
    </location>
</feature>
<dbReference type="Pfam" id="PF00042">
    <property type="entry name" value="Globin"/>
    <property type="match status" value="1"/>
</dbReference>